<feature type="site" description="Important for substrate specificity" evidence="4">
    <location>
        <position position="85"/>
    </location>
</feature>
<dbReference type="PIRSF" id="PIRSF006305">
    <property type="entry name" value="Maf"/>
    <property type="match status" value="1"/>
</dbReference>
<name>A0A517VTI4_9PLAN</name>
<protein>
    <recommendedName>
        <fullName evidence="4">dTTP/UTP pyrophosphatase</fullName>
        <shortName evidence="4">dTTPase/UTPase</shortName>
        <ecNumber evidence="4">3.6.1.9</ecNumber>
    </recommendedName>
    <alternativeName>
        <fullName evidence="4">Nucleoside triphosphate pyrophosphatase</fullName>
    </alternativeName>
    <alternativeName>
        <fullName evidence="4">Nucleotide pyrophosphatase</fullName>
        <shortName evidence="4">Nucleotide PPase</shortName>
    </alternativeName>
</protein>
<dbReference type="KEGG" id="gaw:V144x_17690"/>
<comment type="subcellular location">
    <subcellularLocation>
        <location evidence="4">Cytoplasm</location>
    </subcellularLocation>
</comment>
<organism evidence="5 6">
    <name type="scientific">Gimesia aquarii</name>
    <dbReference type="NCBI Taxonomy" id="2527964"/>
    <lineage>
        <taxon>Bacteria</taxon>
        <taxon>Pseudomonadati</taxon>
        <taxon>Planctomycetota</taxon>
        <taxon>Planctomycetia</taxon>
        <taxon>Planctomycetales</taxon>
        <taxon>Planctomycetaceae</taxon>
        <taxon>Gimesia</taxon>
    </lineage>
</organism>
<dbReference type="Proteomes" id="UP000318704">
    <property type="component" value="Chromosome"/>
</dbReference>
<dbReference type="AlphaFoldDB" id="A0A517VTI4"/>
<dbReference type="InterPro" id="IPR029001">
    <property type="entry name" value="ITPase-like_fam"/>
</dbReference>
<dbReference type="PANTHER" id="PTHR43213">
    <property type="entry name" value="BIFUNCTIONAL DTTP/UTP PYROPHOSPHATASE/METHYLTRANSFERASE PROTEIN-RELATED"/>
    <property type="match status" value="1"/>
</dbReference>
<comment type="similarity">
    <text evidence="4">Belongs to the Maf family. YhdE subfamily.</text>
</comment>
<comment type="caution">
    <text evidence="4">Lacks conserved residue(s) required for the propagation of feature annotation.</text>
</comment>
<comment type="cofactor">
    <cofactor evidence="1 4">
        <name>a divalent metal cation</name>
        <dbReference type="ChEBI" id="CHEBI:60240"/>
    </cofactor>
</comment>
<dbReference type="SUPFAM" id="SSF52972">
    <property type="entry name" value="ITPase-like"/>
    <property type="match status" value="1"/>
</dbReference>
<accession>A0A517VTI4</accession>
<dbReference type="EC" id="3.6.1.9" evidence="4"/>
<dbReference type="GO" id="GO:0005737">
    <property type="term" value="C:cytoplasm"/>
    <property type="evidence" value="ECO:0007669"/>
    <property type="project" value="UniProtKB-SubCell"/>
</dbReference>
<feature type="site" description="Important for substrate specificity" evidence="4">
    <location>
        <position position="15"/>
    </location>
</feature>
<sequence length="209" mass="23532">MISFDKIILGSRSPRRQELLSQIIPITSIEVIPPQNSEEADFEQLCDLESIRQRLISICKTKNDDVLEQVEQSAGTLNPILTADTVVVVEQEDAKYLVLGQPPEKGEWKQTVRQWFTDYYAGKTHRVLTGLCFRSGDQINTEVVQTLVTFHGIDYVNRYLDWYLSIKESLGKAGGYAVQGSGSIFVQQIEGSLSNVVGLPLEQLIELFH</sequence>
<dbReference type="EMBL" id="CP037920">
    <property type="protein sequence ID" value="QDT96315.1"/>
    <property type="molecule type" value="Genomic_DNA"/>
</dbReference>
<keyword evidence="2 4" id="KW-0378">Hydrolase</keyword>
<evidence type="ECO:0000313" key="6">
    <source>
        <dbReference type="Proteomes" id="UP000318704"/>
    </source>
</evidence>
<evidence type="ECO:0000313" key="5">
    <source>
        <dbReference type="EMBL" id="QDT96315.1"/>
    </source>
</evidence>
<dbReference type="RefSeq" id="WP_197998827.1">
    <property type="nucleotide sequence ID" value="NZ_CP037920.1"/>
</dbReference>
<dbReference type="GO" id="GO:0036218">
    <property type="term" value="F:dTTP diphosphatase activity"/>
    <property type="evidence" value="ECO:0007669"/>
    <property type="project" value="RHEA"/>
</dbReference>
<dbReference type="Gene3D" id="3.90.950.10">
    <property type="match status" value="1"/>
</dbReference>
<feature type="site" description="Important for substrate specificity" evidence="4">
    <location>
        <position position="179"/>
    </location>
</feature>
<evidence type="ECO:0000256" key="3">
    <source>
        <dbReference type="ARBA" id="ARBA00023080"/>
    </source>
</evidence>
<proteinExistence type="inferred from homology"/>
<keyword evidence="4" id="KW-0963">Cytoplasm</keyword>
<dbReference type="GO" id="GO:0009117">
    <property type="term" value="P:nucleotide metabolic process"/>
    <property type="evidence" value="ECO:0007669"/>
    <property type="project" value="UniProtKB-KW"/>
</dbReference>
<dbReference type="HAMAP" id="MF_00528">
    <property type="entry name" value="Maf"/>
    <property type="match status" value="1"/>
</dbReference>
<feature type="active site" description="Proton acceptor" evidence="4">
    <location>
        <position position="84"/>
    </location>
</feature>
<evidence type="ECO:0000256" key="1">
    <source>
        <dbReference type="ARBA" id="ARBA00001968"/>
    </source>
</evidence>
<keyword evidence="3 4" id="KW-0546">Nucleotide metabolism</keyword>
<dbReference type="InterPro" id="IPR003697">
    <property type="entry name" value="Maf-like"/>
</dbReference>
<comment type="catalytic activity">
    <reaction evidence="4">
        <text>UTP + H2O = UMP + diphosphate + H(+)</text>
        <dbReference type="Rhea" id="RHEA:29395"/>
        <dbReference type="ChEBI" id="CHEBI:15377"/>
        <dbReference type="ChEBI" id="CHEBI:15378"/>
        <dbReference type="ChEBI" id="CHEBI:33019"/>
        <dbReference type="ChEBI" id="CHEBI:46398"/>
        <dbReference type="ChEBI" id="CHEBI:57865"/>
        <dbReference type="EC" id="3.6.1.9"/>
    </reaction>
</comment>
<evidence type="ECO:0000256" key="2">
    <source>
        <dbReference type="ARBA" id="ARBA00022801"/>
    </source>
</evidence>
<dbReference type="Pfam" id="PF02545">
    <property type="entry name" value="Maf"/>
    <property type="match status" value="1"/>
</dbReference>
<dbReference type="GO" id="GO:0036221">
    <property type="term" value="F:UTP diphosphatase activity"/>
    <property type="evidence" value="ECO:0007669"/>
    <property type="project" value="RHEA"/>
</dbReference>
<gene>
    <name evidence="5" type="primary">yhdE</name>
    <name evidence="5" type="ORF">V144x_17690</name>
</gene>
<comment type="catalytic activity">
    <reaction evidence="4">
        <text>dTTP + H2O = dTMP + diphosphate + H(+)</text>
        <dbReference type="Rhea" id="RHEA:28534"/>
        <dbReference type="ChEBI" id="CHEBI:15377"/>
        <dbReference type="ChEBI" id="CHEBI:15378"/>
        <dbReference type="ChEBI" id="CHEBI:33019"/>
        <dbReference type="ChEBI" id="CHEBI:37568"/>
        <dbReference type="ChEBI" id="CHEBI:63528"/>
        <dbReference type="EC" id="3.6.1.9"/>
    </reaction>
</comment>
<comment type="function">
    <text evidence="4">Nucleoside triphosphate pyrophosphatase that hydrolyzes dTTP and UTP. May have a dual role in cell division arrest and in preventing the incorporation of modified nucleotides into cellular nucleic acids.</text>
</comment>
<reference evidence="5 6" key="1">
    <citation type="submission" date="2019-03" db="EMBL/GenBank/DDBJ databases">
        <title>Deep-cultivation of Planctomycetes and their phenomic and genomic characterization uncovers novel biology.</title>
        <authorList>
            <person name="Wiegand S."/>
            <person name="Jogler M."/>
            <person name="Boedeker C."/>
            <person name="Pinto D."/>
            <person name="Vollmers J."/>
            <person name="Rivas-Marin E."/>
            <person name="Kohn T."/>
            <person name="Peeters S.H."/>
            <person name="Heuer A."/>
            <person name="Rast P."/>
            <person name="Oberbeckmann S."/>
            <person name="Bunk B."/>
            <person name="Jeske O."/>
            <person name="Meyerdierks A."/>
            <person name="Storesund J.E."/>
            <person name="Kallscheuer N."/>
            <person name="Luecker S."/>
            <person name="Lage O.M."/>
            <person name="Pohl T."/>
            <person name="Merkel B.J."/>
            <person name="Hornburger P."/>
            <person name="Mueller R.-W."/>
            <person name="Bruemmer F."/>
            <person name="Labrenz M."/>
            <person name="Spormann A.M."/>
            <person name="Op den Camp H."/>
            <person name="Overmann J."/>
            <person name="Amann R."/>
            <person name="Jetten M.S.M."/>
            <person name="Mascher T."/>
            <person name="Medema M.H."/>
            <person name="Devos D.P."/>
            <person name="Kaster A.-K."/>
            <person name="Ovreas L."/>
            <person name="Rohde M."/>
            <person name="Galperin M.Y."/>
            <person name="Jogler C."/>
        </authorList>
    </citation>
    <scope>NUCLEOTIDE SEQUENCE [LARGE SCALE GENOMIC DNA]</scope>
    <source>
        <strain evidence="5 6">V144</strain>
    </source>
</reference>
<dbReference type="PANTHER" id="PTHR43213:SF5">
    <property type="entry name" value="BIFUNCTIONAL DTTP_UTP PYROPHOSPHATASE_METHYLTRANSFERASE PROTEIN-RELATED"/>
    <property type="match status" value="1"/>
</dbReference>
<evidence type="ECO:0000256" key="4">
    <source>
        <dbReference type="HAMAP-Rule" id="MF_00528"/>
    </source>
</evidence>